<organism evidence="8 9">
    <name type="scientific">Ceutorhynchus assimilis</name>
    <name type="common">cabbage seed weevil</name>
    <dbReference type="NCBI Taxonomy" id="467358"/>
    <lineage>
        <taxon>Eukaryota</taxon>
        <taxon>Metazoa</taxon>
        <taxon>Ecdysozoa</taxon>
        <taxon>Arthropoda</taxon>
        <taxon>Hexapoda</taxon>
        <taxon>Insecta</taxon>
        <taxon>Pterygota</taxon>
        <taxon>Neoptera</taxon>
        <taxon>Endopterygota</taxon>
        <taxon>Coleoptera</taxon>
        <taxon>Polyphaga</taxon>
        <taxon>Cucujiformia</taxon>
        <taxon>Curculionidae</taxon>
        <taxon>Ceutorhynchinae</taxon>
        <taxon>Ceutorhynchus</taxon>
    </lineage>
</organism>
<dbReference type="AlphaFoldDB" id="A0A9N9MDK4"/>
<dbReference type="GO" id="GO:0009887">
    <property type="term" value="P:animal organ morphogenesis"/>
    <property type="evidence" value="ECO:0007669"/>
    <property type="project" value="UniProtKB-ARBA"/>
</dbReference>
<dbReference type="InterPro" id="IPR001356">
    <property type="entry name" value="HD"/>
</dbReference>
<evidence type="ECO:0000256" key="3">
    <source>
        <dbReference type="ARBA" id="ARBA00023155"/>
    </source>
</evidence>
<comment type="subcellular location">
    <subcellularLocation>
        <location evidence="1 5">Nucleus</location>
    </subcellularLocation>
</comment>
<dbReference type="OrthoDB" id="7868366at2759"/>
<dbReference type="CDD" id="cd00086">
    <property type="entry name" value="homeodomain"/>
    <property type="match status" value="1"/>
</dbReference>
<dbReference type="InterPro" id="IPR008422">
    <property type="entry name" value="KN_HD"/>
</dbReference>
<protein>
    <recommendedName>
        <fullName evidence="7">Homeobox domain-containing protein</fullName>
    </recommendedName>
</protein>
<dbReference type="SMART" id="SM00389">
    <property type="entry name" value="HOX"/>
    <property type="match status" value="1"/>
</dbReference>
<dbReference type="Proteomes" id="UP001152799">
    <property type="component" value="Chromosome 1"/>
</dbReference>
<dbReference type="EMBL" id="OU892277">
    <property type="protein sequence ID" value="CAG9760139.1"/>
    <property type="molecule type" value="Genomic_DNA"/>
</dbReference>
<dbReference type="Pfam" id="PF05920">
    <property type="entry name" value="Homeobox_KN"/>
    <property type="match status" value="1"/>
</dbReference>
<dbReference type="InterPro" id="IPR050224">
    <property type="entry name" value="TALE_homeobox"/>
</dbReference>
<evidence type="ECO:0000256" key="6">
    <source>
        <dbReference type="SAM" id="MobiDB-lite"/>
    </source>
</evidence>
<accession>A0A9N9MDK4</accession>
<feature type="DNA-binding region" description="Homeobox" evidence="5">
    <location>
        <begin position="21"/>
        <end position="83"/>
    </location>
</feature>
<evidence type="ECO:0000256" key="4">
    <source>
        <dbReference type="ARBA" id="ARBA00023242"/>
    </source>
</evidence>
<dbReference type="GO" id="GO:0001654">
    <property type="term" value="P:eye development"/>
    <property type="evidence" value="ECO:0007669"/>
    <property type="project" value="UniProtKB-ARBA"/>
</dbReference>
<keyword evidence="4 5" id="KW-0539">Nucleus</keyword>
<dbReference type="GO" id="GO:0048646">
    <property type="term" value="P:anatomical structure formation involved in morphogenesis"/>
    <property type="evidence" value="ECO:0007669"/>
    <property type="project" value="UniProtKB-ARBA"/>
</dbReference>
<dbReference type="Gene3D" id="1.10.10.60">
    <property type="entry name" value="Homeodomain-like"/>
    <property type="match status" value="1"/>
</dbReference>
<evidence type="ECO:0000256" key="5">
    <source>
        <dbReference type="PROSITE-ProRule" id="PRU00108"/>
    </source>
</evidence>
<sequence>MDSIPRLKNLNATGAGTGAGVKKERKNFPKRTIQIMQQWLFENRYDPYPDKDDKVKLCREAGVTMLQLSYWLANARRRKLPEMLRLEGRNSKDYTRSYGSKKIRVPKNTKANMLPVDEGIEQGAGDNYGINIDQSDHENAETQNLPNEDFFSWILEEDELDSIPGVNPIGPHADPVPLNQIALDLMVTTEDEGEETVLTCL</sequence>
<evidence type="ECO:0000313" key="9">
    <source>
        <dbReference type="Proteomes" id="UP001152799"/>
    </source>
</evidence>
<dbReference type="GO" id="GO:0000987">
    <property type="term" value="F:cis-regulatory region sequence-specific DNA binding"/>
    <property type="evidence" value="ECO:0007669"/>
    <property type="project" value="UniProtKB-ARBA"/>
</dbReference>
<dbReference type="PROSITE" id="PS50071">
    <property type="entry name" value="HOMEOBOX_2"/>
    <property type="match status" value="1"/>
</dbReference>
<proteinExistence type="predicted"/>
<dbReference type="GO" id="GO:0005634">
    <property type="term" value="C:nucleus"/>
    <property type="evidence" value="ECO:0007669"/>
    <property type="project" value="UniProtKB-SubCell"/>
</dbReference>
<feature type="domain" description="Homeobox" evidence="7">
    <location>
        <begin position="19"/>
        <end position="82"/>
    </location>
</feature>
<evidence type="ECO:0000256" key="1">
    <source>
        <dbReference type="ARBA" id="ARBA00004123"/>
    </source>
</evidence>
<evidence type="ECO:0000313" key="8">
    <source>
        <dbReference type="EMBL" id="CAG9760139.1"/>
    </source>
</evidence>
<feature type="region of interest" description="Disordered" evidence="6">
    <location>
        <begin position="1"/>
        <end position="24"/>
    </location>
</feature>
<evidence type="ECO:0000259" key="7">
    <source>
        <dbReference type="PROSITE" id="PS50071"/>
    </source>
</evidence>
<dbReference type="InterPro" id="IPR009057">
    <property type="entry name" value="Homeodomain-like_sf"/>
</dbReference>
<keyword evidence="2 5" id="KW-0238">DNA-binding</keyword>
<keyword evidence="9" id="KW-1185">Reference proteome</keyword>
<dbReference type="PANTHER" id="PTHR11850">
    <property type="entry name" value="HOMEOBOX PROTEIN TRANSCRIPTION FACTORS"/>
    <property type="match status" value="1"/>
</dbReference>
<dbReference type="GO" id="GO:0006355">
    <property type="term" value="P:regulation of DNA-templated transcription"/>
    <property type="evidence" value="ECO:0007669"/>
    <property type="project" value="InterPro"/>
</dbReference>
<keyword evidence="3 5" id="KW-0371">Homeobox</keyword>
<name>A0A9N9MDK4_9CUCU</name>
<reference evidence="8" key="1">
    <citation type="submission" date="2022-01" db="EMBL/GenBank/DDBJ databases">
        <authorList>
            <person name="King R."/>
        </authorList>
    </citation>
    <scope>NUCLEOTIDE SEQUENCE</scope>
</reference>
<gene>
    <name evidence="8" type="ORF">CEUTPL_LOCUS875</name>
</gene>
<dbReference type="SUPFAM" id="SSF46689">
    <property type="entry name" value="Homeodomain-like"/>
    <property type="match status" value="1"/>
</dbReference>
<evidence type="ECO:0000256" key="2">
    <source>
        <dbReference type="ARBA" id="ARBA00023125"/>
    </source>
</evidence>